<dbReference type="SUPFAM" id="SSF46894">
    <property type="entry name" value="C-terminal effector domain of the bipartite response regulators"/>
    <property type="match status" value="1"/>
</dbReference>
<dbReference type="GO" id="GO:0003677">
    <property type="term" value="F:DNA binding"/>
    <property type="evidence" value="ECO:0007669"/>
    <property type="project" value="UniProtKB-KW"/>
</dbReference>
<keyword evidence="2" id="KW-0902">Two-component regulatory system</keyword>
<evidence type="ECO:0000313" key="8">
    <source>
        <dbReference type="EMBL" id="KAB1140235.1"/>
    </source>
</evidence>
<evidence type="ECO:0000259" key="7">
    <source>
        <dbReference type="SMART" id="SM01043"/>
    </source>
</evidence>
<sequence length="377" mass="41397">MHNRLCADDSCHRHSRDADGNCIGTVTGVHSPALQFSHITTGGMDMCADYAFRILGPLLVTNGGEEIEISGTRRQKLLAALLLQPNQMVSLDRLVDAMWDDKPPASAHGQIRICVSGLRRLLRGSERDSVIETHPSCYRISVHDDALDLFTFERLVSQGRAMVRDNQLERAEKLLQSALALWRGPVTAGLDSSALASLVVRLHEDRLTVQEEYFDVALKLGRHQQIIGALTGFVTENPFRERACAQLMLALYHSGRQADALETFRTVRMRFSEDLGIEPARDLHLLHQSILVGRLSSAAPPATDALAPPAAPRSHGHQSCPAGVALLSRASPNTVTAGPLERLRQENDLLRVERDGLRRVLSLWLDLNDTDPGAAAS</sequence>
<feature type="domain" description="OmpR/PhoB-type" evidence="6">
    <location>
        <begin position="64"/>
        <end position="140"/>
    </location>
</feature>
<dbReference type="Proteomes" id="UP000442707">
    <property type="component" value="Unassembled WGS sequence"/>
</dbReference>
<dbReference type="Pfam" id="PF03704">
    <property type="entry name" value="BTAD"/>
    <property type="match status" value="1"/>
</dbReference>
<dbReference type="Gene3D" id="1.25.40.10">
    <property type="entry name" value="Tetratricopeptide repeat domain"/>
    <property type="match status" value="1"/>
</dbReference>
<dbReference type="InterPro" id="IPR051677">
    <property type="entry name" value="AfsR-DnrI-RedD_regulator"/>
</dbReference>
<dbReference type="InterPro" id="IPR016032">
    <property type="entry name" value="Sig_transdc_resp-reg_C-effctor"/>
</dbReference>
<comment type="caution">
    <text evidence="8">The sequence shown here is derived from an EMBL/GenBank/DDBJ whole genome shotgun (WGS) entry which is preliminary data.</text>
</comment>
<reference evidence="8 9" key="1">
    <citation type="submission" date="2019-09" db="EMBL/GenBank/DDBJ databases">
        <title>Screening of Novel Bioactive Compounds from Soil-Associated.</title>
        <authorList>
            <person name="Zhao S."/>
        </authorList>
    </citation>
    <scope>NUCLEOTIDE SEQUENCE [LARGE SCALE GENOMIC DNA]</scope>
    <source>
        <strain evidence="8 9">HIT-DPA4</strain>
    </source>
</reference>
<dbReference type="NCBIfam" id="NF041231">
    <property type="entry name" value="BagI_FevR"/>
    <property type="match status" value="1"/>
</dbReference>
<dbReference type="InterPro" id="IPR001867">
    <property type="entry name" value="OmpR/PhoB-type_DNA-bd"/>
</dbReference>
<dbReference type="Pfam" id="PF00486">
    <property type="entry name" value="Trans_reg_C"/>
    <property type="match status" value="1"/>
</dbReference>
<evidence type="ECO:0000256" key="1">
    <source>
        <dbReference type="ARBA" id="ARBA00005820"/>
    </source>
</evidence>
<dbReference type="InterPro" id="IPR011990">
    <property type="entry name" value="TPR-like_helical_dom_sf"/>
</dbReference>
<evidence type="ECO:0000256" key="3">
    <source>
        <dbReference type="ARBA" id="ARBA00023015"/>
    </source>
</evidence>
<dbReference type="SUPFAM" id="SSF48452">
    <property type="entry name" value="TPR-like"/>
    <property type="match status" value="1"/>
</dbReference>
<dbReference type="EMBL" id="VZRB01000044">
    <property type="protein sequence ID" value="KAB1140235.1"/>
    <property type="molecule type" value="Genomic_DNA"/>
</dbReference>
<protein>
    <submittedName>
        <fullName evidence="8">AfsR/SARP family transcriptional regulator</fullName>
    </submittedName>
</protein>
<dbReference type="GO" id="GO:0000160">
    <property type="term" value="P:phosphorelay signal transduction system"/>
    <property type="evidence" value="ECO:0007669"/>
    <property type="project" value="UniProtKB-KW"/>
</dbReference>
<dbReference type="SMART" id="SM01043">
    <property type="entry name" value="BTAD"/>
    <property type="match status" value="1"/>
</dbReference>
<feature type="domain" description="Bacterial transcriptional activator" evidence="7">
    <location>
        <begin position="147"/>
        <end position="291"/>
    </location>
</feature>
<dbReference type="InterPro" id="IPR036388">
    <property type="entry name" value="WH-like_DNA-bd_sf"/>
</dbReference>
<evidence type="ECO:0000313" key="9">
    <source>
        <dbReference type="Proteomes" id="UP000442707"/>
    </source>
</evidence>
<name>A0A6H9UPP4_9ACTN</name>
<evidence type="ECO:0000259" key="6">
    <source>
        <dbReference type="SMART" id="SM00862"/>
    </source>
</evidence>
<dbReference type="InterPro" id="IPR005158">
    <property type="entry name" value="BTAD"/>
</dbReference>
<organism evidence="8 9">
    <name type="scientific">Streptomyces luteolifulvus</name>
    <dbReference type="NCBI Taxonomy" id="2615112"/>
    <lineage>
        <taxon>Bacteria</taxon>
        <taxon>Bacillati</taxon>
        <taxon>Actinomycetota</taxon>
        <taxon>Actinomycetes</taxon>
        <taxon>Kitasatosporales</taxon>
        <taxon>Streptomycetaceae</taxon>
        <taxon>Streptomyces</taxon>
    </lineage>
</organism>
<comment type="similarity">
    <text evidence="1">Belongs to the AfsR/DnrI/RedD regulatory family.</text>
</comment>
<dbReference type="GO" id="GO:0006355">
    <property type="term" value="P:regulation of DNA-templated transcription"/>
    <property type="evidence" value="ECO:0007669"/>
    <property type="project" value="InterPro"/>
</dbReference>
<proteinExistence type="inferred from homology"/>
<dbReference type="CDD" id="cd15831">
    <property type="entry name" value="BTAD"/>
    <property type="match status" value="1"/>
</dbReference>
<dbReference type="SMART" id="SM00862">
    <property type="entry name" value="Trans_reg_C"/>
    <property type="match status" value="1"/>
</dbReference>
<evidence type="ECO:0000256" key="4">
    <source>
        <dbReference type="ARBA" id="ARBA00023125"/>
    </source>
</evidence>
<dbReference type="PANTHER" id="PTHR35807">
    <property type="entry name" value="TRANSCRIPTIONAL REGULATOR REDD-RELATED"/>
    <property type="match status" value="1"/>
</dbReference>
<keyword evidence="5" id="KW-0804">Transcription</keyword>
<dbReference type="AlphaFoldDB" id="A0A6H9UPP4"/>
<gene>
    <name evidence="8" type="ORF">F7R91_36935</name>
</gene>
<keyword evidence="9" id="KW-1185">Reference proteome</keyword>
<accession>A0A6H9UPP4</accession>
<evidence type="ECO:0000256" key="5">
    <source>
        <dbReference type="ARBA" id="ARBA00023163"/>
    </source>
</evidence>
<keyword evidence="4" id="KW-0238">DNA-binding</keyword>
<evidence type="ECO:0000256" key="2">
    <source>
        <dbReference type="ARBA" id="ARBA00023012"/>
    </source>
</evidence>
<dbReference type="Gene3D" id="1.10.10.10">
    <property type="entry name" value="Winged helix-like DNA-binding domain superfamily/Winged helix DNA-binding domain"/>
    <property type="match status" value="1"/>
</dbReference>
<keyword evidence="3" id="KW-0805">Transcription regulation</keyword>
<dbReference type="PANTHER" id="PTHR35807:SF1">
    <property type="entry name" value="TRANSCRIPTIONAL REGULATOR REDD"/>
    <property type="match status" value="1"/>
</dbReference>